<dbReference type="OrthoDB" id="10021027at2759"/>
<evidence type="ECO:0000313" key="1">
    <source>
        <dbReference type="EMBL" id="CAF1504652.1"/>
    </source>
</evidence>
<comment type="caution">
    <text evidence="1">The sequence shown here is derived from an EMBL/GenBank/DDBJ whole genome shotgun (WGS) entry which is preliminary data.</text>
</comment>
<feature type="non-terminal residue" evidence="1">
    <location>
        <position position="1"/>
    </location>
</feature>
<accession>A0A815TFR0</accession>
<organism evidence="1 2">
    <name type="scientific">Rotaria sordida</name>
    <dbReference type="NCBI Taxonomy" id="392033"/>
    <lineage>
        <taxon>Eukaryota</taxon>
        <taxon>Metazoa</taxon>
        <taxon>Spiralia</taxon>
        <taxon>Gnathifera</taxon>
        <taxon>Rotifera</taxon>
        <taxon>Eurotatoria</taxon>
        <taxon>Bdelloidea</taxon>
        <taxon>Philodinida</taxon>
        <taxon>Philodinidae</taxon>
        <taxon>Rotaria</taxon>
    </lineage>
</organism>
<name>A0A815TFR0_9BILA</name>
<sequence>KQEMRIIEFQFQFKLLKEYSRSNNCNYVFSSEDCISSICRIDYDSQLNSFIGFSPPLIDEMPQPNFFQTENFDELKMWFSNFNRSKFINIHMVQSIVPSASPLIFSVYGSDNKFIATDILRRWLYIYNEGFIQSIRVIGFSSDGDPRYLRTMRLCTRFFAELPN</sequence>
<protein>
    <submittedName>
        <fullName evidence="1">Uncharacterized protein</fullName>
    </submittedName>
</protein>
<proteinExistence type="predicted"/>
<gene>
    <name evidence="1" type="ORF">RFH988_LOCUS38880</name>
</gene>
<dbReference type="AlphaFoldDB" id="A0A815TFR0"/>
<dbReference type="EMBL" id="CAJNOO010011743">
    <property type="protein sequence ID" value="CAF1504652.1"/>
    <property type="molecule type" value="Genomic_DNA"/>
</dbReference>
<evidence type="ECO:0000313" key="2">
    <source>
        <dbReference type="Proteomes" id="UP000663882"/>
    </source>
</evidence>
<dbReference type="Proteomes" id="UP000663882">
    <property type="component" value="Unassembled WGS sequence"/>
</dbReference>
<reference evidence="1" key="1">
    <citation type="submission" date="2021-02" db="EMBL/GenBank/DDBJ databases">
        <authorList>
            <person name="Nowell W R."/>
        </authorList>
    </citation>
    <scope>NUCLEOTIDE SEQUENCE</scope>
</reference>